<dbReference type="EMBL" id="JAMKPW020000003">
    <property type="protein sequence ID" value="KAK8219713.1"/>
    <property type="molecule type" value="Genomic_DNA"/>
</dbReference>
<sequence length="527" mass="58651">MRCFLDPPPPSSISNTTPSRQLTNRLFHPSLFRISIPPPLNQPPLRLPPMLNLPRLRMLAIKVRKARFHHQAAAAIARHASHKQRTIPQRHGSQKILRRLVSIPQGQDPVGVQPRLVLAQRLQHAISMRAEVRRQRLANALALALALVLPHPHFPQLQLQRHNPPRRRPPHPLIPTHQPQRAKLPTPREPSLRLRRPPPRPQRAASTPLSSPRRVRRLREPFRFQLDQNPTSTSTSVERTTYAHVCDEEAEVVGGGEAVAVAFCGPAWARFVAGGKAEVEVELGIKRIQQTAGDAHGLDIDEIRGAEERRDAAGEELVLRCCGRGEGFVFAEAEEFGAEVEVLRRGGVDPVQDVGAAFGVVVETSYTARRYRCLGFFRSRMTIHAGPYYLASLSHPPTSNVNLSPSSTAAITNPKTTIPKTGSNNSNSFSPATSPSTPQPHHGVPLTNRSPHTASMCRRRLHDPDRHPHSKRVQRSGRGATTAAEERVGVFNALCRYHDRRLMGRGDESDRPSPQHAARQRRRAHPV</sequence>
<proteinExistence type="predicted"/>
<evidence type="ECO:0000313" key="1">
    <source>
        <dbReference type="EMBL" id="KAK8219713.1"/>
    </source>
</evidence>
<protein>
    <submittedName>
        <fullName evidence="1">Uncharacterized protein</fullName>
    </submittedName>
</protein>
<dbReference type="Proteomes" id="UP001320706">
    <property type="component" value="Unassembled WGS sequence"/>
</dbReference>
<name>A0ACC3SLY7_9PEZI</name>
<keyword evidence="2" id="KW-1185">Reference proteome</keyword>
<gene>
    <name evidence="1" type="ORF">M8818_000687</name>
</gene>
<comment type="caution">
    <text evidence="1">The sequence shown here is derived from an EMBL/GenBank/DDBJ whole genome shotgun (WGS) entry which is preliminary data.</text>
</comment>
<evidence type="ECO:0000313" key="2">
    <source>
        <dbReference type="Proteomes" id="UP001320706"/>
    </source>
</evidence>
<organism evidence="1 2">
    <name type="scientific">Zalaria obscura</name>
    <dbReference type="NCBI Taxonomy" id="2024903"/>
    <lineage>
        <taxon>Eukaryota</taxon>
        <taxon>Fungi</taxon>
        <taxon>Dikarya</taxon>
        <taxon>Ascomycota</taxon>
        <taxon>Pezizomycotina</taxon>
        <taxon>Dothideomycetes</taxon>
        <taxon>Dothideomycetidae</taxon>
        <taxon>Dothideales</taxon>
        <taxon>Zalariaceae</taxon>
        <taxon>Zalaria</taxon>
    </lineage>
</organism>
<reference evidence="1" key="1">
    <citation type="submission" date="2024-02" db="EMBL/GenBank/DDBJ databases">
        <title>Metagenome Assembled Genome of Zalaria obscura JY119.</title>
        <authorList>
            <person name="Vighnesh L."/>
            <person name="Jagadeeshwari U."/>
            <person name="Venkata Ramana C."/>
            <person name="Sasikala C."/>
        </authorList>
    </citation>
    <scope>NUCLEOTIDE SEQUENCE</scope>
    <source>
        <strain evidence="1">JY119</strain>
    </source>
</reference>
<accession>A0ACC3SLY7</accession>